<evidence type="ECO:0000313" key="3">
    <source>
        <dbReference type="Proteomes" id="UP000269539"/>
    </source>
</evidence>
<sequence>MSLRLSHLIKRPVKTTVRPLFTPTANQKPSLTLHNNRLRRFAFYHRSVRKDDVAVIPANKVPHFARGRFTQVQSLWMTLRDGLSEDEYKDIAGQVEVRLTEAVAAAYVNRGAHYPQQQVSPDPASENSAASTAPLTPPVAQQEPGLEEARPALKIALIYKPPHPHFPGFEAAANIDVYIFSDEEDMLPVLVELRDADARIRSVFEQPEIFDA</sequence>
<organism evidence="2 3">
    <name type="scientific">Hortaea werneckii</name>
    <name type="common">Black yeast</name>
    <name type="synonym">Cladosporium werneckii</name>
    <dbReference type="NCBI Taxonomy" id="91943"/>
    <lineage>
        <taxon>Eukaryota</taxon>
        <taxon>Fungi</taxon>
        <taxon>Dikarya</taxon>
        <taxon>Ascomycota</taxon>
        <taxon>Pezizomycotina</taxon>
        <taxon>Dothideomycetes</taxon>
        <taxon>Dothideomycetidae</taxon>
        <taxon>Mycosphaerellales</taxon>
        <taxon>Teratosphaeriaceae</taxon>
        <taxon>Hortaea</taxon>
    </lineage>
</organism>
<evidence type="ECO:0000256" key="1">
    <source>
        <dbReference type="SAM" id="MobiDB-lite"/>
    </source>
</evidence>
<comment type="caution">
    <text evidence="2">The sequence shown here is derived from an EMBL/GenBank/DDBJ whole genome shotgun (WGS) entry which is preliminary data.</text>
</comment>
<dbReference type="VEuPathDB" id="FungiDB:BTJ68_09117"/>
<feature type="region of interest" description="Disordered" evidence="1">
    <location>
        <begin position="114"/>
        <end position="144"/>
    </location>
</feature>
<gene>
    <name evidence="2" type="ORF">D0864_06608</name>
</gene>
<reference evidence="2 3" key="1">
    <citation type="journal article" date="2018" name="BMC Genomics">
        <title>Genomic evidence for intraspecific hybridization in a clonal and extremely halotolerant yeast.</title>
        <authorList>
            <person name="Gostincar C."/>
            <person name="Stajich J.E."/>
            <person name="Zupancic J."/>
            <person name="Zalar P."/>
            <person name="Gunde-Cimerman N."/>
        </authorList>
    </citation>
    <scope>NUCLEOTIDE SEQUENCE [LARGE SCALE GENOMIC DNA]</scope>
    <source>
        <strain evidence="2 3">EXF-10513</strain>
    </source>
</reference>
<proteinExistence type="predicted"/>
<feature type="compositionally biased region" description="Polar residues" evidence="1">
    <location>
        <begin position="115"/>
        <end position="134"/>
    </location>
</feature>
<protein>
    <submittedName>
        <fullName evidence="2">Uncharacterized protein</fullName>
    </submittedName>
</protein>
<accession>A0A3M7FIM1</accession>
<dbReference type="Proteomes" id="UP000269539">
    <property type="component" value="Unassembled WGS sequence"/>
</dbReference>
<name>A0A3M7FIM1_HORWE</name>
<dbReference type="EMBL" id="QWIO01000669">
    <property type="protein sequence ID" value="RMY88612.1"/>
    <property type="molecule type" value="Genomic_DNA"/>
</dbReference>
<dbReference type="AlphaFoldDB" id="A0A3M7FIM1"/>
<evidence type="ECO:0000313" key="2">
    <source>
        <dbReference type="EMBL" id="RMY88612.1"/>
    </source>
</evidence>